<protein>
    <recommendedName>
        <fullName evidence="3">Cytidyltransferase-like domain-containing protein</fullName>
    </recommendedName>
</protein>
<reference evidence="4 5" key="1">
    <citation type="journal article" date="2016" name="Nat. Commun.">
        <title>Thousands of microbial genomes shed light on interconnected biogeochemical processes in an aquifer system.</title>
        <authorList>
            <person name="Anantharaman K."/>
            <person name="Brown C.T."/>
            <person name="Hug L.A."/>
            <person name="Sharon I."/>
            <person name="Castelle C.J."/>
            <person name="Probst A.J."/>
            <person name="Thomas B.C."/>
            <person name="Singh A."/>
            <person name="Wilkins M.J."/>
            <person name="Karaoz U."/>
            <person name="Brodie E.L."/>
            <person name="Williams K.H."/>
            <person name="Hubbard S.S."/>
            <person name="Banfield J.F."/>
        </authorList>
    </citation>
    <scope>NUCLEOTIDE SEQUENCE [LARGE SCALE GENOMIC DNA]</scope>
</reference>
<feature type="domain" description="Cytidyltransferase-like" evidence="3">
    <location>
        <begin position="24"/>
        <end position="136"/>
    </location>
</feature>
<keyword evidence="1" id="KW-0808">Transferase</keyword>
<gene>
    <name evidence="4" type="ORF">A3A74_06640</name>
</gene>
<organism evidence="4 5">
    <name type="scientific">Candidatus Roizmanbacteria bacterium RIFCSPLOWO2_01_FULL_35_13</name>
    <dbReference type="NCBI Taxonomy" id="1802055"/>
    <lineage>
        <taxon>Bacteria</taxon>
        <taxon>Candidatus Roizmaniibacteriota</taxon>
    </lineage>
</organism>
<dbReference type="InterPro" id="IPR014729">
    <property type="entry name" value="Rossmann-like_a/b/a_fold"/>
</dbReference>
<name>A0A1F7I890_9BACT</name>
<dbReference type="STRING" id="1802055.A3A74_06640"/>
<dbReference type="Gene3D" id="3.40.50.620">
    <property type="entry name" value="HUPs"/>
    <property type="match status" value="1"/>
</dbReference>
<evidence type="ECO:0000256" key="1">
    <source>
        <dbReference type="ARBA" id="ARBA00022679"/>
    </source>
</evidence>
<dbReference type="Pfam" id="PF01467">
    <property type="entry name" value="CTP_transf_like"/>
    <property type="match status" value="1"/>
</dbReference>
<dbReference type="PANTHER" id="PTHR43793:SF1">
    <property type="entry name" value="FAD SYNTHASE"/>
    <property type="match status" value="1"/>
</dbReference>
<dbReference type="AlphaFoldDB" id="A0A1F7I890"/>
<accession>A0A1F7I890</accession>
<evidence type="ECO:0000256" key="2">
    <source>
        <dbReference type="ARBA" id="ARBA00022695"/>
    </source>
</evidence>
<dbReference type="GO" id="GO:0016779">
    <property type="term" value="F:nucleotidyltransferase activity"/>
    <property type="evidence" value="ECO:0007669"/>
    <property type="project" value="UniProtKB-KW"/>
</dbReference>
<dbReference type="InterPro" id="IPR050385">
    <property type="entry name" value="Archaeal_FAD_synthase"/>
</dbReference>
<dbReference type="EMBL" id="MGAF01000047">
    <property type="protein sequence ID" value="OGK39574.1"/>
    <property type="molecule type" value="Genomic_DNA"/>
</dbReference>
<dbReference type="SUPFAM" id="SSF52374">
    <property type="entry name" value="Nucleotidylyl transferase"/>
    <property type="match status" value="1"/>
</dbReference>
<evidence type="ECO:0000259" key="3">
    <source>
        <dbReference type="Pfam" id="PF01467"/>
    </source>
</evidence>
<comment type="caution">
    <text evidence="4">The sequence shown here is derived from an EMBL/GenBank/DDBJ whole genome shotgun (WGS) entry which is preliminary data.</text>
</comment>
<dbReference type="NCBIfam" id="TIGR00125">
    <property type="entry name" value="cyt_tran_rel"/>
    <property type="match status" value="1"/>
</dbReference>
<dbReference type="PANTHER" id="PTHR43793">
    <property type="entry name" value="FAD SYNTHASE"/>
    <property type="match status" value="1"/>
</dbReference>
<proteinExistence type="predicted"/>
<dbReference type="InterPro" id="IPR004821">
    <property type="entry name" value="Cyt_trans-like"/>
</dbReference>
<dbReference type="Proteomes" id="UP000179270">
    <property type="component" value="Unassembled WGS sequence"/>
</dbReference>
<evidence type="ECO:0000313" key="5">
    <source>
        <dbReference type="Proteomes" id="UP000179270"/>
    </source>
</evidence>
<sequence>MSKIISLNEVKNITPKISAKKTVLVGGCFDLLHYGHLTFLKNAKKTGDFLIVALESDEFIKEHKDRSSIHNQEQRAEILASLDFVDLIIKIPLFKSDTEYSNLVKIIKPKVIAITAGDNQIDNKKKQANMFGAKLKIVSHLIKGFSSGQIIKNFE</sequence>
<keyword evidence="2" id="KW-0548">Nucleotidyltransferase</keyword>
<evidence type="ECO:0000313" key="4">
    <source>
        <dbReference type="EMBL" id="OGK39574.1"/>
    </source>
</evidence>